<dbReference type="GO" id="GO:0008237">
    <property type="term" value="F:metallopeptidase activity"/>
    <property type="evidence" value="ECO:0007669"/>
    <property type="project" value="UniProtKB-UniRule"/>
</dbReference>
<evidence type="ECO:0000256" key="9">
    <source>
        <dbReference type="ARBA" id="ARBA00022833"/>
    </source>
</evidence>
<evidence type="ECO:0000313" key="21">
    <source>
        <dbReference type="Proteomes" id="UP001064782"/>
    </source>
</evidence>
<reference evidence="20" key="1">
    <citation type="submission" date="2022-08" db="EMBL/GenBank/DDBJ databases">
        <title>Mycobacterium kiyosense sp. nov., scotochromogenic slow-glowing species isolated from respiratory specimens.</title>
        <authorList>
            <person name="Fukano H."/>
            <person name="Kazumi Y."/>
            <person name="Sakagami N."/>
            <person name="Ato M."/>
            <person name="Mitarai S."/>
            <person name="Hoshino Y."/>
        </authorList>
    </citation>
    <scope>NUCLEOTIDE SEQUENCE</scope>
    <source>
        <strain evidence="20">1413</strain>
        <strain evidence="19">SRL2020-028</strain>
    </source>
</reference>
<dbReference type="InterPro" id="IPR016483">
    <property type="entry name" value="UCP006404_Pept_M50_CBS"/>
</dbReference>
<evidence type="ECO:0000256" key="11">
    <source>
        <dbReference type="ARBA" id="ARBA00023049"/>
    </source>
</evidence>
<feature type="binding site" evidence="16">
    <location>
        <position position="70"/>
    </location>
    <ligand>
        <name>Zn(2+)</name>
        <dbReference type="ChEBI" id="CHEBI:29105"/>
        <note>catalytic</note>
    </ligand>
</feature>
<evidence type="ECO:0000256" key="5">
    <source>
        <dbReference type="ARBA" id="ARBA00022692"/>
    </source>
</evidence>
<evidence type="ECO:0000313" key="19">
    <source>
        <dbReference type="EMBL" id="GLB85406.1"/>
    </source>
</evidence>
<dbReference type="AlphaFoldDB" id="A0A9P3Q5F3"/>
<keyword evidence="11 14" id="KW-0482">Metalloprotease</keyword>
<dbReference type="SUPFAM" id="SSF54631">
    <property type="entry name" value="CBS-domain pair"/>
    <property type="match status" value="1"/>
</dbReference>
<dbReference type="PANTHER" id="PTHR39188">
    <property type="entry name" value="MEMBRANE-ASSOCIATED ZINC METALLOPROTEASE M50B"/>
    <property type="match status" value="1"/>
</dbReference>
<dbReference type="GO" id="GO:0005886">
    <property type="term" value="C:plasma membrane"/>
    <property type="evidence" value="ECO:0007669"/>
    <property type="project" value="UniProtKB-SubCell"/>
</dbReference>
<keyword evidence="10 14" id="KW-1133">Transmembrane helix</keyword>
<evidence type="ECO:0000256" key="13">
    <source>
        <dbReference type="ARBA" id="ARBA00023136"/>
    </source>
</evidence>
<dbReference type="Gene3D" id="3.10.580.10">
    <property type="entry name" value="CBS-domain"/>
    <property type="match status" value="1"/>
</dbReference>
<dbReference type="InterPro" id="IPR000644">
    <property type="entry name" value="CBS_dom"/>
</dbReference>
<feature type="transmembrane region" description="Helical" evidence="14">
    <location>
        <begin position="46"/>
        <end position="65"/>
    </location>
</feature>
<dbReference type="GO" id="GO:0006508">
    <property type="term" value="P:proteolysis"/>
    <property type="evidence" value="ECO:0007669"/>
    <property type="project" value="UniProtKB-KW"/>
</dbReference>
<evidence type="ECO:0000256" key="2">
    <source>
        <dbReference type="ARBA" id="ARBA00007931"/>
    </source>
</evidence>
<evidence type="ECO:0000256" key="6">
    <source>
        <dbReference type="ARBA" id="ARBA00022723"/>
    </source>
</evidence>
<keyword evidence="9 14" id="KW-0862">Zinc</keyword>
<protein>
    <recommendedName>
        <fullName evidence="14">Zinc metalloprotease</fullName>
    </recommendedName>
</protein>
<organism evidence="20 21">
    <name type="scientific">Mycobacterium kiyosense</name>
    <dbReference type="NCBI Taxonomy" id="2871094"/>
    <lineage>
        <taxon>Bacteria</taxon>
        <taxon>Bacillati</taxon>
        <taxon>Actinomycetota</taxon>
        <taxon>Actinomycetes</taxon>
        <taxon>Mycobacteriales</taxon>
        <taxon>Mycobacteriaceae</taxon>
        <taxon>Mycobacterium</taxon>
    </lineage>
</organism>
<comment type="subcellular location">
    <subcellularLocation>
        <location evidence="1 14">Cell membrane</location>
        <topology evidence="1 14">Multi-pass membrane protein</topology>
    </subcellularLocation>
</comment>
<keyword evidence="4 14" id="KW-0645">Protease</keyword>
<comment type="cofactor">
    <cofactor evidence="14 16">
        <name>Zn(2+)</name>
        <dbReference type="ChEBI" id="CHEBI:29105"/>
    </cofactor>
    <text evidence="14 16">Binds 1 zinc ion per subunit.</text>
</comment>
<keyword evidence="12 17" id="KW-0129">CBS domain</keyword>
<evidence type="ECO:0000256" key="8">
    <source>
        <dbReference type="ARBA" id="ARBA00022801"/>
    </source>
</evidence>
<dbReference type="GeneID" id="83628845"/>
<dbReference type="Pfam" id="PF02163">
    <property type="entry name" value="Peptidase_M50"/>
    <property type="match status" value="2"/>
</dbReference>
<keyword evidence="6 14" id="KW-0479">Metal-binding</keyword>
<dbReference type="GO" id="GO:0046872">
    <property type="term" value="F:metal ion binding"/>
    <property type="evidence" value="ECO:0007669"/>
    <property type="project" value="UniProtKB-UniRule"/>
</dbReference>
<feature type="transmembrane region" description="Helical" evidence="14">
    <location>
        <begin position="21"/>
        <end position="40"/>
    </location>
</feature>
<evidence type="ECO:0000256" key="17">
    <source>
        <dbReference type="PROSITE-ProRule" id="PRU00703"/>
    </source>
</evidence>
<feature type="transmembrane region" description="Helical" evidence="14">
    <location>
        <begin position="77"/>
        <end position="96"/>
    </location>
</feature>
<name>A0A9P3Q5F3_9MYCO</name>
<comment type="similarity">
    <text evidence="2 14">Belongs to the peptidase M50B family.</text>
</comment>
<keyword evidence="21" id="KW-1185">Reference proteome</keyword>
<keyword evidence="3 14" id="KW-1003">Cell membrane</keyword>
<dbReference type="InterPro" id="IPR008915">
    <property type="entry name" value="Peptidase_M50"/>
</dbReference>
<dbReference type="EMBL" id="BRXE01000083">
    <property type="protein sequence ID" value="GLB85406.1"/>
    <property type="molecule type" value="Genomic_DNA"/>
</dbReference>
<evidence type="ECO:0000259" key="18">
    <source>
        <dbReference type="PROSITE" id="PS51371"/>
    </source>
</evidence>
<feature type="domain" description="CBS" evidence="18">
    <location>
        <begin position="317"/>
        <end position="374"/>
    </location>
</feature>
<gene>
    <name evidence="20" type="primary">rip3</name>
    <name evidence="20" type="ORF">Mkiyose1413_13520</name>
    <name evidence="19" type="ORF">SRL2020028_46620</name>
</gene>
<evidence type="ECO:0000256" key="16">
    <source>
        <dbReference type="PIRSR" id="PIRSR006404-2"/>
    </source>
</evidence>
<evidence type="ECO:0000256" key="1">
    <source>
        <dbReference type="ARBA" id="ARBA00004651"/>
    </source>
</evidence>
<keyword evidence="13 14" id="KW-0472">Membrane</keyword>
<accession>A0A9P3Q5F3</accession>
<dbReference type="Proteomes" id="UP001064782">
    <property type="component" value="Unassembled WGS sequence"/>
</dbReference>
<feature type="transmembrane region" description="Helical" evidence="14">
    <location>
        <begin position="135"/>
        <end position="159"/>
    </location>
</feature>
<dbReference type="PIRSF" id="PIRSF006404">
    <property type="entry name" value="UCP006404_Pept_M50_CBS"/>
    <property type="match status" value="1"/>
</dbReference>
<dbReference type="PROSITE" id="PS51371">
    <property type="entry name" value="CBS"/>
    <property type="match status" value="2"/>
</dbReference>
<keyword evidence="8 14" id="KW-0378">Hydrolase</keyword>
<evidence type="ECO:0000256" key="4">
    <source>
        <dbReference type="ARBA" id="ARBA00022670"/>
    </source>
</evidence>
<feature type="binding site" evidence="16">
    <location>
        <position position="165"/>
    </location>
    <ligand>
        <name>Zn(2+)</name>
        <dbReference type="ChEBI" id="CHEBI:29105"/>
        <note>catalytic</note>
    </ligand>
</feature>
<evidence type="ECO:0000256" key="14">
    <source>
        <dbReference type="PIRNR" id="PIRNR006404"/>
    </source>
</evidence>
<dbReference type="Proteomes" id="UP001165663">
    <property type="component" value="Unassembled WGS sequence"/>
</dbReference>
<evidence type="ECO:0000256" key="15">
    <source>
        <dbReference type="PIRSR" id="PIRSR006404-1"/>
    </source>
</evidence>
<dbReference type="Pfam" id="PF00571">
    <property type="entry name" value="CBS"/>
    <property type="match status" value="2"/>
</dbReference>
<dbReference type="PANTHER" id="PTHR39188:SF3">
    <property type="entry name" value="STAGE IV SPORULATION PROTEIN FB"/>
    <property type="match status" value="1"/>
</dbReference>
<dbReference type="EMBL" id="BRZI01000005">
    <property type="protein sequence ID" value="GLD29469.1"/>
    <property type="molecule type" value="Genomic_DNA"/>
</dbReference>
<comment type="caution">
    <text evidence="20">The sequence shown here is derived from an EMBL/GenBank/DDBJ whole genome shotgun (WGS) entry which is preliminary data.</text>
</comment>
<dbReference type="RefSeq" id="WP_236976222.1">
    <property type="nucleotide sequence ID" value="NZ_BRXE01000083.1"/>
</dbReference>
<feature type="binding site" evidence="16">
    <location>
        <position position="66"/>
    </location>
    <ligand>
        <name>Zn(2+)</name>
        <dbReference type="ChEBI" id="CHEBI:29105"/>
        <note>catalytic</note>
    </ligand>
</feature>
<feature type="transmembrane region" description="Helical" evidence="14">
    <location>
        <begin position="195"/>
        <end position="226"/>
    </location>
</feature>
<dbReference type="CDD" id="cd06164">
    <property type="entry name" value="S2P-M50_SpoIVFB_CBS"/>
    <property type="match status" value="1"/>
</dbReference>
<evidence type="ECO:0000256" key="7">
    <source>
        <dbReference type="ARBA" id="ARBA00022737"/>
    </source>
</evidence>
<feature type="domain" description="CBS" evidence="18">
    <location>
        <begin position="251"/>
        <end position="308"/>
    </location>
</feature>
<evidence type="ECO:0000313" key="20">
    <source>
        <dbReference type="EMBL" id="GLD29469.1"/>
    </source>
</evidence>
<evidence type="ECO:0000256" key="12">
    <source>
        <dbReference type="ARBA" id="ARBA00023122"/>
    </source>
</evidence>
<feature type="active site" evidence="15">
    <location>
        <position position="67"/>
    </location>
</feature>
<proteinExistence type="inferred from homology"/>
<keyword evidence="7" id="KW-0677">Repeat</keyword>
<sequence>MHDEIPLGRVAGFQVKVHWSVLVVLWLFTWSLATTLPGTVKGYAHLVYWIAGGCGAVVLLASLLGHELAHAVVARRCGVAVGGVTLWLFGGVTTLSGEAKTPKDDFRIAFAGPATSLLLSATFGMLAVGAAGIRVASVVVAVLWWLAVVNLLLGLFNLLPGAPLDGGRLVRALLWRRHGDLARAGIGAARAGRMLAFVLITLGLAEFLVGGMIGGVWLAFIGWFIFSAARDEENRISTRQLFAGVRVGDAMTAQPHTAPAWISVEDFIEHYVLGDRHSAYPVINRDGAIVGLVTLAQLREVAPDRRAGTMVGDIALALAEVPTAAPGEPLTDLLARMAPVGRRSRALVLDNGAVVGILTPSDIVRLHDVYRLASARLVSDDRDRG</sequence>
<evidence type="ECO:0000256" key="3">
    <source>
        <dbReference type="ARBA" id="ARBA00022475"/>
    </source>
</evidence>
<feature type="transmembrane region" description="Helical" evidence="14">
    <location>
        <begin position="108"/>
        <end position="128"/>
    </location>
</feature>
<evidence type="ECO:0000256" key="10">
    <source>
        <dbReference type="ARBA" id="ARBA00022989"/>
    </source>
</evidence>
<keyword evidence="5 14" id="KW-0812">Transmembrane</keyword>
<dbReference type="InterPro" id="IPR046342">
    <property type="entry name" value="CBS_dom_sf"/>
</dbReference>